<dbReference type="Proteomes" id="UP000254777">
    <property type="component" value="Unassembled WGS sequence"/>
</dbReference>
<protein>
    <submittedName>
        <fullName evidence="2">Uncharacterized protein predicted to be involved in DNA repair (RAMP superfamily)</fullName>
    </submittedName>
</protein>
<feature type="domain" description="CRISPR-associated protein Cas6 C-terminal" evidence="1">
    <location>
        <begin position="124"/>
        <end position="239"/>
    </location>
</feature>
<evidence type="ECO:0000313" key="3">
    <source>
        <dbReference type="Proteomes" id="UP000254777"/>
    </source>
</evidence>
<reference evidence="2 3" key="1">
    <citation type="submission" date="2018-06" db="EMBL/GenBank/DDBJ databases">
        <authorList>
            <consortium name="Pathogen Informatics"/>
            <person name="Doyle S."/>
        </authorList>
    </citation>
    <scope>NUCLEOTIDE SEQUENCE [LARGE SCALE GENOMIC DNA]</scope>
    <source>
        <strain evidence="2 3">NCTC11088</strain>
    </source>
</reference>
<dbReference type="AlphaFoldDB" id="A0A379DC71"/>
<name>A0A379DC71_9FIRM</name>
<gene>
    <name evidence="2" type="ORF">NCTC11088_01294</name>
</gene>
<proteinExistence type="predicted"/>
<dbReference type="Gene3D" id="3.30.70.1900">
    <property type="match status" value="1"/>
</dbReference>
<evidence type="ECO:0000259" key="1">
    <source>
        <dbReference type="Pfam" id="PF10040"/>
    </source>
</evidence>
<evidence type="ECO:0000313" key="2">
    <source>
        <dbReference type="EMBL" id="SUB75497.1"/>
    </source>
</evidence>
<dbReference type="EMBL" id="UGTH01000001">
    <property type="protein sequence ID" value="SUB75497.1"/>
    <property type="molecule type" value="Genomic_DNA"/>
</dbReference>
<dbReference type="CDD" id="cd21141">
    <property type="entry name" value="Cas6_III-like"/>
    <property type="match status" value="1"/>
</dbReference>
<dbReference type="RefSeq" id="WP_004819771.1">
    <property type="nucleotide sequence ID" value="NZ_UGTH01000001.1"/>
</dbReference>
<dbReference type="InterPro" id="IPR019267">
    <property type="entry name" value="CRISPR-assoc_Cas6_C"/>
</dbReference>
<sequence length="249" mass="28197">MLSKIVLKLGEKANVLNYNSGSLFQGFLMENLDSDVASYLHTLPYNPYSQYINKTEEGVEWIVSGIDEFAYKNIIEKIENIGEINLDSKNLLLTVKEVRKAVVKKEDFVSEIMFGKENERTKNLKVITPISFKSQGYYQNMPSVKLIYQNLLNKFDSTGSDKLYSEELLNELVNNSHISRYHIMSSKYSLEGVKIASFKGNLDISTKGSKELINISNLLLKFAEYSGIGIKTSIGMGGVTVGNREYNRR</sequence>
<organism evidence="2 3">
    <name type="scientific">Peptoniphilus indolicus</name>
    <dbReference type="NCBI Taxonomy" id="33030"/>
    <lineage>
        <taxon>Bacteria</taxon>
        <taxon>Bacillati</taxon>
        <taxon>Bacillota</taxon>
        <taxon>Tissierellia</taxon>
        <taxon>Tissierellales</taxon>
        <taxon>Peptoniphilaceae</taxon>
        <taxon>Peptoniphilus</taxon>
    </lineage>
</organism>
<dbReference type="Pfam" id="PF10040">
    <property type="entry name" value="CRISPR_Cas6"/>
    <property type="match status" value="1"/>
</dbReference>
<accession>A0A379DC71</accession>